<dbReference type="GO" id="GO:0005506">
    <property type="term" value="F:iron ion binding"/>
    <property type="evidence" value="ECO:0007669"/>
    <property type="project" value="InterPro"/>
</dbReference>
<accession>A0A2I2FGG0</accession>
<keyword evidence="11" id="KW-1185">Reference proteome</keyword>
<dbReference type="EMBL" id="KZ559128">
    <property type="protein sequence ID" value="PLB39709.1"/>
    <property type="molecule type" value="Genomic_DNA"/>
</dbReference>
<keyword evidence="9" id="KW-0812">Transmembrane</keyword>
<name>A0A2I2FGG0_ASPCN</name>
<evidence type="ECO:0000256" key="7">
    <source>
        <dbReference type="PIRSR" id="PIRSR602401-1"/>
    </source>
</evidence>
<evidence type="ECO:0000313" key="10">
    <source>
        <dbReference type="EMBL" id="PLB39709.1"/>
    </source>
</evidence>
<dbReference type="PANTHER" id="PTHR46300">
    <property type="entry name" value="P450, PUTATIVE (EUROFUNG)-RELATED-RELATED"/>
    <property type="match status" value="1"/>
</dbReference>
<dbReference type="Pfam" id="PF00067">
    <property type="entry name" value="p450"/>
    <property type="match status" value="1"/>
</dbReference>
<evidence type="ECO:0000256" key="6">
    <source>
        <dbReference type="ARBA" id="ARBA00023033"/>
    </source>
</evidence>
<dbReference type="GO" id="GO:0016705">
    <property type="term" value="F:oxidoreductase activity, acting on paired donors, with incorporation or reduction of molecular oxygen"/>
    <property type="evidence" value="ECO:0007669"/>
    <property type="project" value="InterPro"/>
</dbReference>
<evidence type="ECO:0000256" key="9">
    <source>
        <dbReference type="SAM" id="Phobius"/>
    </source>
</evidence>
<protein>
    <submittedName>
        <fullName evidence="10">Putative cytochrome P450</fullName>
    </submittedName>
</protein>
<keyword evidence="9" id="KW-0472">Membrane</keyword>
<evidence type="ECO:0000256" key="8">
    <source>
        <dbReference type="RuleBase" id="RU000461"/>
    </source>
</evidence>
<evidence type="ECO:0000313" key="11">
    <source>
        <dbReference type="Proteomes" id="UP000234585"/>
    </source>
</evidence>
<dbReference type="PANTHER" id="PTHR46300:SF2">
    <property type="entry name" value="CYTOCHROME P450 MONOOXYGENASE ALNH-RELATED"/>
    <property type="match status" value="1"/>
</dbReference>
<dbReference type="InterPro" id="IPR036396">
    <property type="entry name" value="Cyt_P450_sf"/>
</dbReference>
<feature type="transmembrane region" description="Helical" evidence="9">
    <location>
        <begin position="6"/>
        <end position="24"/>
    </location>
</feature>
<dbReference type="InterPro" id="IPR017972">
    <property type="entry name" value="Cyt_P450_CS"/>
</dbReference>
<dbReference type="Proteomes" id="UP000234585">
    <property type="component" value="Unassembled WGS sequence"/>
</dbReference>
<evidence type="ECO:0000256" key="1">
    <source>
        <dbReference type="ARBA" id="ARBA00001971"/>
    </source>
</evidence>
<keyword evidence="7 8" id="KW-0349">Heme</keyword>
<dbReference type="CDD" id="cd11065">
    <property type="entry name" value="CYP64-like"/>
    <property type="match status" value="1"/>
</dbReference>
<keyword evidence="3 7" id="KW-0479">Metal-binding</keyword>
<keyword evidence="6 8" id="KW-0503">Monooxygenase</keyword>
<dbReference type="GO" id="GO:0004497">
    <property type="term" value="F:monooxygenase activity"/>
    <property type="evidence" value="ECO:0007669"/>
    <property type="project" value="UniProtKB-KW"/>
</dbReference>
<evidence type="ECO:0000256" key="4">
    <source>
        <dbReference type="ARBA" id="ARBA00023002"/>
    </source>
</evidence>
<dbReference type="OrthoDB" id="1103324at2759"/>
<reference evidence="10 11" key="1">
    <citation type="submission" date="2017-12" db="EMBL/GenBank/DDBJ databases">
        <authorList>
            <consortium name="DOE Joint Genome Institute"/>
            <person name="Haridas S."/>
            <person name="Kjaerbolling I."/>
            <person name="Vesth T.C."/>
            <person name="Frisvad J.C."/>
            <person name="Nybo J.L."/>
            <person name="Theobald S."/>
            <person name="Kuo A."/>
            <person name="Bowyer P."/>
            <person name="Matsuda Y."/>
            <person name="Mondo S."/>
            <person name="Lyhne E.K."/>
            <person name="Kogle M.E."/>
            <person name="Clum A."/>
            <person name="Lipzen A."/>
            <person name="Salamov A."/>
            <person name="Ngan C.Y."/>
            <person name="Daum C."/>
            <person name="Chiniquy J."/>
            <person name="Barry K."/>
            <person name="LaButti K."/>
            <person name="Simmons B.A."/>
            <person name="Magnuson J.K."/>
            <person name="Mortensen U.H."/>
            <person name="Larsen T.O."/>
            <person name="Grigoriev I.V."/>
            <person name="Baker S.E."/>
            <person name="Andersen M.R."/>
            <person name="Nordberg H.P."/>
            <person name="Cantor M.N."/>
            <person name="Hua S.X."/>
        </authorList>
    </citation>
    <scope>NUCLEOTIDE SEQUENCE [LARGE SCALE GENOMIC DNA]</scope>
    <source>
        <strain evidence="10 11">CBS 102.13</strain>
    </source>
</reference>
<dbReference type="InterPro" id="IPR001128">
    <property type="entry name" value="Cyt_P450"/>
</dbReference>
<dbReference type="PRINTS" id="PR00463">
    <property type="entry name" value="EP450I"/>
</dbReference>
<dbReference type="SUPFAM" id="SSF48264">
    <property type="entry name" value="Cytochrome P450"/>
    <property type="match status" value="1"/>
</dbReference>
<keyword evidence="5 7" id="KW-0408">Iron</keyword>
<evidence type="ECO:0000256" key="2">
    <source>
        <dbReference type="ARBA" id="ARBA00010617"/>
    </source>
</evidence>
<dbReference type="InterPro" id="IPR002401">
    <property type="entry name" value="Cyt_P450_E_grp-I"/>
</dbReference>
<dbReference type="GeneID" id="36522101"/>
<dbReference type="InterPro" id="IPR050364">
    <property type="entry name" value="Cytochrome_P450_fung"/>
</dbReference>
<proteinExistence type="inferred from homology"/>
<evidence type="ECO:0000256" key="3">
    <source>
        <dbReference type="ARBA" id="ARBA00022723"/>
    </source>
</evidence>
<dbReference type="AlphaFoldDB" id="A0A2I2FGG0"/>
<dbReference type="RefSeq" id="XP_024673721.1">
    <property type="nucleotide sequence ID" value="XM_024814941.1"/>
</dbReference>
<gene>
    <name evidence="10" type="ORF">BDW47DRAFT_116488</name>
</gene>
<sequence length="538" mass="61035">MDSLYIYGYAPVVLLVAVGYLATIRLRIGTRPKGLPPGPATELIWGNLKQVDMLFPQYQYTKWAKTYGRVYTVMLGDTAHVVVSGLQEVSDIFIKQGANSQARPPSRFQLLMRDGHFPGLMNGEKWRHARKMWQTVLNGSAAKQYQPYQELETRQLLFDLLQAPNEWRDHIERYSNSVAMTMVNGRRIVSPADARVKETIQDLYDLSETGVRGAFLDSWPSLWKIPQWFFPVCKQAREIAAKHRDLIRRNYSDVQDRTVEGAALPSFNHAIQEKLKQGWPGVSEIEGAEIGHHLLTGTTDTTASSLSNWVAAICLNPDAQKKAQEEIDRVVGPDRLPTDDDAARLPYTRQVIQESQRWITAVPLSLPRAANGPVRWNGYEIAEETGLIMNSYAIHNDPSLFPEPQEFRPERWEGKPNASYNGDGQLLFTFGAGRRICPGQHLAERSLFLVISHWLWGFNTMQATDEQGKRLPIDKDDLRPGFIVCLNPFSAHIAPRSSKHAQLIRKTWMEELKVSLDQNQQWKATPEGIARLIDRAGE</sequence>
<dbReference type="GO" id="GO:0020037">
    <property type="term" value="F:heme binding"/>
    <property type="evidence" value="ECO:0007669"/>
    <property type="project" value="InterPro"/>
</dbReference>
<feature type="binding site" description="axial binding residue" evidence="7">
    <location>
        <position position="437"/>
    </location>
    <ligand>
        <name>heme</name>
        <dbReference type="ChEBI" id="CHEBI:30413"/>
    </ligand>
    <ligandPart>
        <name>Fe</name>
        <dbReference type="ChEBI" id="CHEBI:18248"/>
    </ligandPart>
</feature>
<comment type="similarity">
    <text evidence="2 8">Belongs to the cytochrome P450 family.</text>
</comment>
<evidence type="ECO:0000256" key="5">
    <source>
        <dbReference type="ARBA" id="ARBA00023004"/>
    </source>
</evidence>
<comment type="cofactor">
    <cofactor evidence="1 7">
        <name>heme</name>
        <dbReference type="ChEBI" id="CHEBI:30413"/>
    </cofactor>
</comment>
<keyword evidence="4 8" id="KW-0560">Oxidoreductase</keyword>
<keyword evidence="9" id="KW-1133">Transmembrane helix</keyword>
<dbReference type="STRING" id="41067.A0A2I2FGG0"/>
<dbReference type="Gene3D" id="1.10.630.10">
    <property type="entry name" value="Cytochrome P450"/>
    <property type="match status" value="1"/>
</dbReference>
<dbReference type="PROSITE" id="PS00086">
    <property type="entry name" value="CYTOCHROME_P450"/>
    <property type="match status" value="1"/>
</dbReference>
<organism evidence="10 11">
    <name type="scientific">Aspergillus candidus</name>
    <dbReference type="NCBI Taxonomy" id="41067"/>
    <lineage>
        <taxon>Eukaryota</taxon>
        <taxon>Fungi</taxon>
        <taxon>Dikarya</taxon>
        <taxon>Ascomycota</taxon>
        <taxon>Pezizomycotina</taxon>
        <taxon>Eurotiomycetes</taxon>
        <taxon>Eurotiomycetidae</taxon>
        <taxon>Eurotiales</taxon>
        <taxon>Aspergillaceae</taxon>
        <taxon>Aspergillus</taxon>
        <taxon>Aspergillus subgen. Circumdati</taxon>
    </lineage>
</organism>